<organism evidence="2 3">
    <name type="scientific">Geosporobacter subterraneus DSM 17957</name>
    <dbReference type="NCBI Taxonomy" id="1121919"/>
    <lineage>
        <taxon>Bacteria</taxon>
        <taxon>Bacillati</taxon>
        <taxon>Bacillota</taxon>
        <taxon>Clostridia</taxon>
        <taxon>Peptostreptococcales</taxon>
        <taxon>Thermotaleaceae</taxon>
        <taxon>Geosporobacter</taxon>
    </lineage>
</organism>
<feature type="transmembrane region" description="Helical" evidence="1">
    <location>
        <begin position="446"/>
        <end position="468"/>
    </location>
</feature>
<dbReference type="RefSeq" id="WP_110942397.1">
    <property type="nucleotide sequence ID" value="NZ_FQZV01000060.1"/>
</dbReference>
<dbReference type="Proteomes" id="UP000184536">
    <property type="component" value="Unassembled WGS sequence"/>
</dbReference>
<accession>A0A1M6NV95</accession>
<reference evidence="3" key="1">
    <citation type="submission" date="2016-11" db="EMBL/GenBank/DDBJ databases">
        <authorList>
            <person name="Varghese N."/>
            <person name="Submissions S."/>
        </authorList>
    </citation>
    <scope>NUCLEOTIDE SEQUENCE [LARGE SCALE GENOMIC DNA]</scope>
    <source>
        <strain evidence="3">DSM 17957</strain>
    </source>
</reference>
<name>A0A1M6NV95_9FIRM</name>
<keyword evidence="1" id="KW-0472">Membrane</keyword>
<evidence type="ECO:0000313" key="3">
    <source>
        <dbReference type="Proteomes" id="UP000184536"/>
    </source>
</evidence>
<dbReference type="EMBL" id="FQZV01000060">
    <property type="protein sequence ID" value="SHJ99572.1"/>
    <property type="molecule type" value="Genomic_DNA"/>
</dbReference>
<evidence type="ECO:0000256" key="1">
    <source>
        <dbReference type="SAM" id="Phobius"/>
    </source>
</evidence>
<dbReference type="OrthoDB" id="1947873at2"/>
<proteinExistence type="predicted"/>
<keyword evidence="1" id="KW-0812">Transmembrane</keyword>
<protein>
    <recommendedName>
        <fullName evidence="4">CorA-like Mg2+ transporter protein</fullName>
    </recommendedName>
</protein>
<feature type="transmembrane region" description="Helical" evidence="1">
    <location>
        <begin position="416"/>
        <end position="434"/>
    </location>
</feature>
<evidence type="ECO:0008006" key="4">
    <source>
        <dbReference type="Google" id="ProtNLM"/>
    </source>
</evidence>
<dbReference type="AlphaFoldDB" id="A0A1M6NV95"/>
<gene>
    <name evidence="2" type="ORF">SAMN02745975_03407</name>
</gene>
<keyword evidence="1" id="KW-1133">Transmembrane helix</keyword>
<evidence type="ECO:0000313" key="2">
    <source>
        <dbReference type="EMBL" id="SHJ99572.1"/>
    </source>
</evidence>
<keyword evidence="3" id="KW-1185">Reference proteome</keyword>
<sequence>MEQPCVHSCKLIFVHPFIYEDPQHGQIVQSLLCPQSQWQLKVYQHNVEADRLRTEYFLPHIIKFLFPTMYCSSTEYEAIGKQSASILQELSSLDFVMKPEDLEKYRKFHLSGDAAEYDLSFENICLKVFNGGVGFLFFEISPDVEGLTLNDVITINQLLRPIRPLYQGSPVATLIQKSRDRIVTVKNLLEELLNEIYHSHVYSTHYNIYMDRLLFYTYVCLNRHSLTDNRWIYQRLDLLEALRGLSHYYPYQENTHVISPQEEEAIYYSRHKSSIYGFSKEGGVLLSMDRDPSGRIIPPNADAAYIPNYFSTYYLDIFLLALYQRISLINYCRKLSMIKSILSDKNQIEHIRFEILKFTNTAWFTQITNAELGMGIWKHWFRLFDNDILYAEVKQGLDELDDFLENKRQSRFSLKLGIVTALTIPPTLIFSYVGNRFEEIRLQNLLHPRFLISSFLLFSGMLGILYVVDRYYSRPYK</sequence>